<proteinExistence type="predicted"/>
<feature type="transmembrane region" description="Helical" evidence="1">
    <location>
        <begin position="179"/>
        <end position="198"/>
    </location>
</feature>
<evidence type="ECO:0000313" key="3">
    <source>
        <dbReference type="Proteomes" id="UP000292939"/>
    </source>
</evidence>
<keyword evidence="1" id="KW-0812">Transmembrane</keyword>
<keyword evidence="1" id="KW-0472">Membrane</keyword>
<gene>
    <name evidence="2" type="ORF">DW355_16840</name>
</gene>
<dbReference type="EMBL" id="CP031395">
    <property type="protein sequence ID" value="QBK06157.1"/>
    <property type="molecule type" value="Genomic_DNA"/>
</dbReference>
<accession>A0A4P6UPU8</accession>
<name>A0A4P6UPU8_9BURK</name>
<evidence type="ECO:0000256" key="1">
    <source>
        <dbReference type="SAM" id="Phobius"/>
    </source>
</evidence>
<evidence type="ECO:0000313" key="2">
    <source>
        <dbReference type="EMBL" id="QBK06157.1"/>
    </source>
</evidence>
<dbReference type="RefSeq" id="WP_131281839.1">
    <property type="nucleotide sequence ID" value="NZ_CP031395.1"/>
</dbReference>
<keyword evidence="1" id="KW-1133">Transmembrane helix</keyword>
<dbReference type="Proteomes" id="UP000292939">
    <property type="component" value="Chromosome"/>
</dbReference>
<dbReference type="AlphaFoldDB" id="A0A4P6UPU8"/>
<dbReference type="OrthoDB" id="8898620at2"/>
<protein>
    <submittedName>
        <fullName evidence="2">Uncharacterized protein</fullName>
    </submittedName>
</protein>
<reference evidence="2 3" key="1">
    <citation type="submission" date="2018-07" db="EMBL/GenBank/DDBJ databases">
        <title>Exploring interactions and the metabolic potential of the ultra-small soil bacteria Hylemonella gracilis.</title>
        <authorList>
            <person name="Tyc O."/>
            <person name="Kulkarni P."/>
            <person name="Gawehns F."/>
            <person name="Hundscheid M."/>
            <person name="Zweers H."/>
            <person name="Garbeva P."/>
        </authorList>
    </citation>
    <scope>NUCLEOTIDE SEQUENCE [LARGE SCALE GENOMIC DNA]</scope>
    <source>
        <strain evidence="2 3">NS1</strain>
    </source>
</reference>
<organism evidence="2 3">
    <name type="scientific">Hylemonella gracilis</name>
    <dbReference type="NCBI Taxonomy" id="80880"/>
    <lineage>
        <taxon>Bacteria</taxon>
        <taxon>Pseudomonadati</taxon>
        <taxon>Pseudomonadota</taxon>
        <taxon>Betaproteobacteria</taxon>
        <taxon>Burkholderiales</taxon>
        <taxon>Comamonadaceae</taxon>
        <taxon>Hylemonella</taxon>
    </lineage>
</organism>
<sequence length="208" mass="22803">MFFALFRSWRGRLAASSVRWWSLRIASLLLFLLCGLHIGYTLRAQGLNPLPESAADVARWPIVPIEVLHVLDATDGPSGWLAGAAPVLNVRLADDTQRSMEFPAPLTWPGRRSAALDDAALRKLPGCMGYVRGQTLRDVGGADRFRIWELHCGPVHHAYDDFRVAYEAARADGPTPPRWQWGLLAALLALALLAWVPWGSLGASTADA</sequence>
<dbReference type="KEGG" id="hgr:DW355_16840"/>